<dbReference type="GO" id="GO:0005758">
    <property type="term" value="C:mitochondrial intermembrane space"/>
    <property type="evidence" value="ECO:0007669"/>
    <property type="project" value="UniProtKB-SubCell"/>
</dbReference>
<dbReference type="GO" id="GO:0006915">
    <property type="term" value="P:apoptotic process"/>
    <property type="evidence" value="ECO:0007669"/>
    <property type="project" value="UniProtKB-KW"/>
</dbReference>
<evidence type="ECO:0000256" key="20">
    <source>
        <dbReference type="ARBA" id="ARBA00040123"/>
    </source>
</evidence>
<dbReference type="GO" id="GO:0032587">
    <property type="term" value="C:ruffle membrane"/>
    <property type="evidence" value="ECO:0007669"/>
    <property type="project" value="UniProtKB-SubCell"/>
</dbReference>
<keyword evidence="14" id="KW-0472">Membrane</keyword>
<keyword evidence="8" id="KW-0999">Mitochondrion inner membrane</keyword>
<dbReference type="AlphaFoldDB" id="X1NYQ3"/>
<keyword evidence="6" id="KW-0963">Cytoplasm</keyword>
<comment type="catalytic activity">
    <reaction evidence="17">
        <text>(9Z)-octadecenoyl-CoA + H2O = (9Z)-octadecenoate + CoA + H(+)</text>
        <dbReference type="Rhea" id="RHEA:40139"/>
        <dbReference type="ChEBI" id="CHEBI:15377"/>
        <dbReference type="ChEBI" id="CHEBI:15378"/>
        <dbReference type="ChEBI" id="CHEBI:30823"/>
        <dbReference type="ChEBI" id="CHEBI:57287"/>
        <dbReference type="ChEBI" id="CHEBI:57387"/>
    </reaction>
    <physiologicalReaction direction="left-to-right" evidence="17">
        <dbReference type="Rhea" id="RHEA:40140"/>
    </physiologicalReaction>
</comment>
<dbReference type="PANTHER" id="PTHR12418:SF19">
    <property type="entry name" value="ACYL-COENZYME A THIOESTERASE THEM4"/>
    <property type="match status" value="1"/>
</dbReference>
<dbReference type="InterPro" id="IPR052365">
    <property type="entry name" value="THEM4/THEM5_acyl-CoA_thioest"/>
</dbReference>
<evidence type="ECO:0000256" key="13">
    <source>
        <dbReference type="ARBA" id="ARBA00023128"/>
    </source>
</evidence>
<evidence type="ECO:0000256" key="24">
    <source>
        <dbReference type="ARBA" id="ARBA00047969"/>
    </source>
</evidence>
<dbReference type="InterPro" id="IPR029069">
    <property type="entry name" value="HotDog_dom_sf"/>
</dbReference>
<feature type="domain" description="Thioesterase" evidence="27">
    <location>
        <begin position="46"/>
        <end position="88"/>
    </location>
</feature>
<keyword evidence="11" id="KW-0809">Transit peptide</keyword>
<evidence type="ECO:0000256" key="1">
    <source>
        <dbReference type="ARBA" id="ARBA00004496"/>
    </source>
</evidence>
<comment type="catalytic activity">
    <reaction evidence="22">
        <text>octanoyl-CoA + H2O = octanoate + CoA + H(+)</text>
        <dbReference type="Rhea" id="RHEA:30143"/>
        <dbReference type="ChEBI" id="CHEBI:15377"/>
        <dbReference type="ChEBI" id="CHEBI:15378"/>
        <dbReference type="ChEBI" id="CHEBI:25646"/>
        <dbReference type="ChEBI" id="CHEBI:57287"/>
        <dbReference type="ChEBI" id="CHEBI:57386"/>
    </reaction>
    <physiologicalReaction direction="left-to-right" evidence="22">
        <dbReference type="Rhea" id="RHEA:30144"/>
    </physiologicalReaction>
</comment>
<evidence type="ECO:0000313" key="28">
    <source>
        <dbReference type="EMBL" id="GAI23789.1"/>
    </source>
</evidence>
<comment type="catalytic activity">
    <reaction evidence="16">
        <text>(5Z,8Z,11Z,14Z)-eicosatetraenoyl-CoA + H2O = (5Z,8Z,11Z,14Z)-eicosatetraenoate + CoA + H(+)</text>
        <dbReference type="Rhea" id="RHEA:40151"/>
        <dbReference type="ChEBI" id="CHEBI:15377"/>
        <dbReference type="ChEBI" id="CHEBI:15378"/>
        <dbReference type="ChEBI" id="CHEBI:32395"/>
        <dbReference type="ChEBI" id="CHEBI:57287"/>
        <dbReference type="ChEBI" id="CHEBI:57368"/>
    </reaction>
    <physiologicalReaction direction="left-to-right" evidence="16">
        <dbReference type="Rhea" id="RHEA:40152"/>
    </physiologicalReaction>
</comment>
<comment type="similarity">
    <text evidence="18">Belongs to the THEM4/THEM5 thioesterase family.</text>
</comment>
<keyword evidence="9" id="KW-0378">Hydrolase</keyword>
<dbReference type="PANTHER" id="PTHR12418">
    <property type="entry name" value="ACYL-COENZYME A THIOESTERASE THEM4"/>
    <property type="match status" value="1"/>
</dbReference>
<sequence length="88" mass="9668">MLFERDDYCFACGKENKNGLQLNIEINYGSSQARIEFPHYMQGYTGVVHGGLISTVLDELAVYAGISLGGNYATGEITVRFKKPVETG</sequence>
<evidence type="ECO:0000256" key="16">
    <source>
        <dbReference type="ARBA" id="ARBA00035852"/>
    </source>
</evidence>
<comment type="catalytic activity">
    <reaction evidence="25">
        <text>dodecanoyl-CoA + H2O = dodecanoate + CoA + H(+)</text>
        <dbReference type="Rhea" id="RHEA:30135"/>
        <dbReference type="ChEBI" id="CHEBI:15377"/>
        <dbReference type="ChEBI" id="CHEBI:15378"/>
        <dbReference type="ChEBI" id="CHEBI:18262"/>
        <dbReference type="ChEBI" id="CHEBI:57287"/>
        <dbReference type="ChEBI" id="CHEBI:57375"/>
    </reaction>
    <physiologicalReaction direction="left-to-right" evidence="25">
        <dbReference type="Rhea" id="RHEA:30136"/>
    </physiologicalReaction>
</comment>
<comment type="catalytic activity">
    <reaction evidence="26">
        <text>tetradecanoyl-CoA + H2O = tetradecanoate + CoA + H(+)</text>
        <dbReference type="Rhea" id="RHEA:40119"/>
        <dbReference type="ChEBI" id="CHEBI:15377"/>
        <dbReference type="ChEBI" id="CHEBI:15378"/>
        <dbReference type="ChEBI" id="CHEBI:30807"/>
        <dbReference type="ChEBI" id="CHEBI:57287"/>
        <dbReference type="ChEBI" id="CHEBI:57385"/>
    </reaction>
    <physiologicalReaction direction="left-to-right" evidence="26">
        <dbReference type="Rhea" id="RHEA:40120"/>
    </physiologicalReaction>
</comment>
<keyword evidence="7" id="KW-0053">Apoptosis</keyword>
<keyword evidence="10" id="KW-0276">Fatty acid metabolism</keyword>
<evidence type="ECO:0000256" key="23">
    <source>
        <dbReference type="ARBA" id="ARBA00047734"/>
    </source>
</evidence>
<evidence type="ECO:0000256" key="18">
    <source>
        <dbReference type="ARBA" id="ARBA00038456"/>
    </source>
</evidence>
<dbReference type="SUPFAM" id="SSF54637">
    <property type="entry name" value="Thioesterase/thiol ester dehydrase-isomerase"/>
    <property type="match status" value="1"/>
</dbReference>
<feature type="non-terminal residue" evidence="28">
    <location>
        <position position="88"/>
    </location>
</feature>
<evidence type="ECO:0000256" key="14">
    <source>
        <dbReference type="ARBA" id="ARBA00023136"/>
    </source>
</evidence>
<keyword evidence="12" id="KW-0443">Lipid metabolism</keyword>
<evidence type="ECO:0000256" key="9">
    <source>
        <dbReference type="ARBA" id="ARBA00022801"/>
    </source>
</evidence>
<evidence type="ECO:0000256" key="10">
    <source>
        <dbReference type="ARBA" id="ARBA00022832"/>
    </source>
</evidence>
<evidence type="ECO:0000259" key="27">
    <source>
        <dbReference type="Pfam" id="PF03061"/>
    </source>
</evidence>
<dbReference type="EC" id="3.1.2.2" evidence="19"/>
<evidence type="ECO:0000256" key="19">
    <source>
        <dbReference type="ARBA" id="ARBA00038848"/>
    </source>
</evidence>
<organism evidence="28">
    <name type="scientific">marine sediment metagenome</name>
    <dbReference type="NCBI Taxonomy" id="412755"/>
    <lineage>
        <taxon>unclassified sequences</taxon>
        <taxon>metagenomes</taxon>
        <taxon>ecological metagenomes</taxon>
    </lineage>
</organism>
<comment type="caution">
    <text evidence="28">The sequence shown here is derived from an EMBL/GenBank/DDBJ whole genome shotgun (WGS) entry which is preliminary data.</text>
</comment>
<evidence type="ECO:0000256" key="6">
    <source>
        <dbReference type="ARBA" id="ARBA00022490"/>
    </source>
</evidence>
<evidence type="ECO:0000256" key="2">
    <source>
        <dbReference type="ARBA" id="ARBA00004569"/>
    </source>
</evidence>
<keyword evidence="13" id="KW-0496">Mitochondrion</keyword>
<accession>X1NYQ3</accession>
<evidence type="ECO:0000256" key="12">
    <source>
        <dbReference type="ARBA" id="ARBA00023098"/>
    </source>
</evidence>
<evidence type="ECO:0000256" key="3">
    <source>
        <dbReference type="ARBA" id="ARBA00004632"/>
    </source>
</evidence>
<comment type="catalytic activity">
    <reaction evidence="24">
        <text>decanoyl-CoA + H2O = decanoate + CoA + H(+)</text>
        <dbReference type="Rhea" id="RHEA:40059"/>
        <dbReference type="ChEBI" id="CHEBI:15377"/>
        <dbReference type="ChEBI" id="CHEBI:15378"/>
        <dbReference type="ChEBI" id="CHEBI:27689"/>
        <dbReference type="ChEBI" id="CHEBI:57287"/>
        <dbReference type="ChEBI" id="CHEBI:61430"/>
    </reaction>
    <physiologicalReaction direction="left-to-right" evidence="24">
        <dbReference type="Rhea" id="RHEA:40060"/>
    </physiologicalReaction>
</comment>
<evidence type="ECO:0000256" key="7">
    <source>
        <dbReference type="ARBA" id="ARBA00022703"/>
    </source>
</evidence>
<dbReference type="GO" id="GO:0005743">
    <property type="term" value="C:mitochondrial inner membrane"/>
    <property type="evidence" value="ECO:0007669"/>
    <property type="project" value="UniProtKB-SubCell"/>
</dbReference>
<dbReference type="GO" id="GO:0006631">
    <property type="term" value="P:fatty acid metabolic process"/>
    <property type="evidence" value="ECO:0007669"/>
    <property type="project" value="UniProtKB-KW"/>
</dbReference>
<evidence type="ECO:0000256" key="22">
    <source>
        <dbReference type="ARBA" id="ARBA00047588"/>
    </source>
</evidence>
<evidence type="ECO:0000256" key="25">
    <source>
        <dbReference type="ARBA" id="ARBA00048074"/>
    </source>
</evidence>
<evidence type="ECO:0000256" key="17">
    <source>
        <dbReference type="ARBA" id="ARBA00037002"/>
    </source>
</evidence>
<evidence type="ECO:0000256" key="8">
    <source>
        <dbReference type="ARBA" id="ARBA00022792"/>
    </source>
</evidence>
<evidence type="ECO:0000256" key="26">
    <source>
        <dbReference type="ARBA" id="ARBA00048180"/>
    </source>
</evidence>
<proteinExistence type="inferred from homology"/>
<evidence type="ECO:0000256" key="15">
    <source>
        <dbReference type="ARBA" id="ARBA00023273"/>
    </source>
</evidence>
<reference evidence="28" key="1">
    <citation type="journal article" date="2014" name="Front. Microbiol.">
        <title>High frequency of phylogenetically diverse reductive dehalogenase-homologous genes in deep subseafloor sedimentary metagenomes.</title>
        <authorList>
            <person name="Kawai M."/>
            <person name="Futagami T."/>
            <person name="Toyoda A."/>
            <person name="Takaki Y."/>
            <person name="Nishi S."/>
            <person name="Hori S."/>
            <person name="Arai W."/>
            <person name="Tsubouchi T."/>
            <person name="Morono Y."/>
            <person name="Uchiyama I."/>
            <person name="Ito T."/>
            <person name="Fujiyama A."/>
            <person name="Inagaki F."/>
            <person name="Takami H."/>
        </authorList>
    </citation>
    <scope>NUCLEOTIDE SEQUENCE</scope>
    <source>
        <strain evidence="28">Expedition CK06-06</strain>
    </source>
</reference>
<protein>
    <recommendedName>
        <fullName evidence="20">Acyl-coenzyme A thioesterase THEM4</fullName>
        <ecNumber evidence="19">3.1.2.2</ecNumber>
    </recommendedName>
    <alternativeName>
        <fullName evidence="21">Thioesterase superfamily member 4</fullName>
    </alternativeName>
</protein>
<evidence type="ECO:0000256" key="11">
    <source>
        <dbReference type="ARBA" id="ARBA00022946"/>
    </source>
</evidence>
<dbReference type="CDD" id="cd03443">
    <property type="entry name" value="PaaI_thioesterase"/>
    <property type="match status" value="1"/>
</dbReference>
<dbReference type="EMBL" id="BARV01017476">
    <property type="protein sequence ID" value="GAI23789.1"/>
    <property type="molecule type" value="Genomic_DNA"/>
</dbReference>
<keyword evidence="5" id="KW-1003">Cell membrane</keyword>
<dbReference type="Gene3D" id="3.10.129.10">
    <property type="entry name" value="Hotdog Thioesterase"/>
    <property type="match status" value="1"/>
</dbReference>
<dbReference type="GO" id="GO:0016787">
    <property type="term" value="F:hydrolase activity"/>
    <property type="evidence" value="ECO:0007669"/>
    <property type="project" value="UniProtKB-KW"/>
</dbReference>
<comment type="subcellular location">
    <subcellularLocation>
        <location evidence="3">Cell projection</location>
        <location evidence="3">Ruffle membrane</location>
    </subcellularLocation>
    <subcellularLocation>
        <location evidence="1">Cytoplasm</location>
    </subcellularLocation>
    <subcellularLocation>
        <location evidence="4">Mitochondrion inner membrane</location>
        <topology evidence="4">Peripheral membrane protein</topology>
    </subcellularLocation>
    <subcellularLocation>
        <location evidence="2">Mitochondrion intermembrane space</location>
    </subcellularLocation>
</comment>
<evidence type="ECO:0000256" key="4">
    <source>
        <dbReference type="ARBA" id="ARBA00004637"/>
    </source>
</evidence>
<evidence type="ECO:0000256" key="5">
    <source>
        <dbReference type="ARBA" id="ARBA00022475"/>
    </source>
</evidence>
<name>X1NYQ3_9ZZZZ</name>
<dbReference type="InterPro" id="IPR006683">
    <property type="entry name" value="Thioestr_dom"/>
</dbReference>
<evidence type="ECO:0000256" key="21">
    <source>
        <dbReference type="ARBA" id="ARBA00043210"/>
    </source>
</evidence>
<dbReference type="Pfam" id="PF03061">
    <property type="entry name" value="4HBT"/>
    <property type="match status" value="1"/>
</dbReference>
<keyword evidence="15" id="KW-0966">Cell projection</keyword>
<comment type="catalytic activity">
    <reaction evidence="23">
        <text>hexadecanoyl-CoA + H2O = hexadecanoate + CoA + H(+)</text>
        <dbReference type="Rhea" id="RHEA:16645"/>
        <dbReference type="ChEBI" id="CHEBI:7896"/>
        <dbReference type="ChEBI" id="CHEBI:15377"/>
        <dbReference type="ChEBI" id="CHEBI:15378"/>
        <dbReference type="ChEBI" id="CHEBI:57287"/>
        <dbReference type="ChEBI" id="CHEBI:57379"/>
        <dbReference type="EC" id="3.1.2.2"/>
    </reaction>
    <physiologicalReaction direction="left-to-right" evidence="23">
        <dbReference type="Rhea" id="RHEA:16646"/>
    </physiologicalReaction>
</comment>
<gene>
    <name evidence="28" type="ORF">S06H3_29774</name>
</gene>